<protein>
    <submittedName>
        <fullName evidence="3">Uncharacterized protein</fullName>
    </submittedName>
</protein>
<evidence type="ECO:0000256" key="1">
    <source>
        <dbReference type="SAM" id="MobiDB-lite"/>
    </source>
</evidence>
<evidence type="ECO:0000256" key="2">
    <source>
        <dbReference type="SAM" id="Phobius"/>
    </source>
</evidence>
<dbReference type="RefSeq" id="WP_177183318.1">
    <property type="nucleotide sequence ID" value="NZ_FOMR01000001.1"/>
</dbReference>
<gene>
    <name evidence="3" type="ORF">SAMN05216238_101235</name>
</gene>
<evidence type="ECO:0000313" key="3">
    <source>
        <dbReference type="EMBL" id="SFD41508.1"/>
    </source>
</evidence>
<keyword evidence="4" id="KW-1185">Reference proteome</keyword>
<dbReference type="AlphaFoldDB" id="A0A1I1SA56"/>
<evidence type="ECO:0000313" key="4">
    <source>
        <dbReference type="Proteomes" id="UP000199474"/>
    </source>
</evidence>
<organism evidence="3 4">
    <name type="scientific">Lentibacillus persicus</name>
    <dbReference type="NCBI Taxonomy" id="640948"/>
    <lineage>
        <taxon>Bacteria</taxon>
        <taxon>Bacillati</taxon>
        <taxon>Bacillota</taxon>
        <taxon>Bacilli</taxon>
        <taxon>Bacillales</taxon>
        <taxon>Bacillaceae</taxon>
        <taxon>Lentibacillus</taxon>
    </lineage>
</organism>
<sequence length="52" mass="5645">MDEIALLTAVLGLNTAIVGFVTSVVTTYRDLLSQKEKNPPPSQPEKDSKTNN</sequence>
<dbReference type="EMBL" id="FOMR01000001">
    <property type="protein sequence ID" value="SFD41508.1"/>
    <property type="molecule type" value="Genomic_DNA"/>
</dbReference>
<reference evidence="4" key="1">
    <citation type="submission" date="2016-10" db="EMBL/GenBank/DDBJ databases">
        <authorList>
            <person name="Varghese N."/>
            <person name="Submissions S."/>
        </authorList>
    </citation>
    <scope>NUCLEOTIDE SEQUENCE [LARGE SCALE GENOMIC DNA]</scope>
    <source>
        <strain evidence="4">DSM 22530</strain>
    </source>
</reference>
<keyword evidence="2" id="KW-1133">Transmembrane helix</keyword>
<accession>A0A1I1SA56</accession>
<proteinExistence type="predicted"/>
<feature type="region of interest" description="Disordered" evidence="1">
    <location>
        <begin position="32"/>
        <end position="52"/>
    </location>
</feature>
<keyword evidence="2" id="KW-0812">Transmembrane</keyword>
<feature type="transmembrane region" description="Helical" evidence="2">
    <location>
        <begin position="6"/>
        <end position="28"/>
    </location>
</feature>
<dbReference type="Proteomes" id="UP000199474">
    <property type="component" value="Unassembled WGS sequence"/>
</dbReference>
<keyword evidence="2" id="KW-0472">Membrane</keyword>
<name>A0A1I1SA56_9BACI</name>